<evidence type="ECO:0000256" key="1">
    <source>
        <dbReference type="SAM" id="MobiDB-lite"/>
    </source>
</evidence>
<evidence type="ECO:0000313" key="3">
    <source>
        <dbReference type="EMBL" id="GEM39384.1"/>
    </source>
</evidence>
<gene>
    <name evidence="3" type="ORF">NN4_39030</name>
</gene>
<proteinExistence type="predicted"/>
<feature type="signal peptide" evidence="2">
    <location>
        <begin position="1"/>
        <end position="17"/>
    </location>
</feature>
<evidence type="ECO:0008006" key="5">
    <source>
        <dbReference type="Google" id="ProtNLM"/>
    </source>
</evidence>
<accession>A0A511MFF1</accession>
<comment type="caution">
    <text evidence="3">The sequence shown here is derived from an EMBL/GenBank/DDBJ whole genome shotgun (WGS) entry which is preliminary data.</text>
</comment>
<dbReference type="RefSeq" id="WP_147132995.1">
    <property type="nucleotide sequence ID" value="NZ_BJXA01000024.1"/>
</dbReference>
<dbReference type="OrthoDB" id="4554736at2"/>
<dbReference type="Proteomes" id="UP000321424">
    <property type="component" value="Unassembled WGS sequence"/>
</dbReference>
<keyword evidence="2" id="KW-0732">Signal</keyword>
<name>A0A511MFF1_9NOCA</name>
<reference evidence="3 4" key="1">
    <citation type="submission" date="2019-07" db="EMBL/GenBank/DDBJ databases">
        <title>Whole genome shotgun sequence of Nocardia ninae NBRC 108245.</title>
        <authorList>
            <person name="Hosoyama A."/>
            <person name="Uohara A."/>
            <person name="Ohji S."/>
            <person name="Ichikawa N."/>
        </authorList>
    </citation>
    <scope>NUCLEOTIDE SEQUENCE [LARGE SCALE GENOMIC DNA]</scope>
    <source>
        <strain evidence="3 4">NBRC 108245</strain>
    </source>
</reference>
<dbReference type="EMBL" id="BJXA01000024">
    <property type="protein sequence ID" value="GEM39384.1"/>
    <property type="molecule type" value="Genomic_DNA"/>
</dbReference>
<organism evidence="3 4">
    <name type="scientific">Nocardia ninae NBRC 108245</name>
    <dbReference type="NCBI Taxonomy" id="1210091"/>
    <lineage>
        <taxon>Bacteria</taxon>
        <taxon>Bacillati</taxon>
        <taxon>Actinomycetota</taxon>
        <taxon>Actinomycetes</taxon>
        <taxon>Mycobacteriales</taxon>
        <taxon>Nocardiaceae</taxon>
        <taxon>Nocardia</taxon>
    </lineage>
</organism>
<feature type="region of interest" description="Disordered" evidence="1">
    <location>
        <begin position="27"/>
        <end position="75"/>
    </location>
</feature>
<protein>
    <recommendedName>
        <fullName evidence="5">Lipoprotein</fullName>
    </recommendedName>
</protein>
<keyword evidence="4" id="KW-1185">Reference proteome</keyword>
<evidence type="ECO:0000313" key="4">
    <source>
        <dbReference type="Proteomes" id="UP000321424"/>
    </source>
</evidence>
<feature type="chain" id="PRO_5039364074" description="Lipoprotein" evidence="2">
    <location>
        <begin position="18"/>
        <end position="148"/>
    </location>
</feature>
<feature type="compositionally biased region" description="Low complexity" evidence="1">
    <location>
        <begin position="33"/>
        <end position="64"/>
    </location>
</feature>
<sequence>MKPTHLAVFAATALAVAVCSTGCGNNDQDHSAHATSTTAVPTSSSTSTTADPASSSTAPSTPSAEIVEDVNCGPVTDAGGGTRTVIAVGGTAGRVGCTEAITVATKYVTTISNTDAQTVDGWQCNAQPDPATPSSCSKDGLVIALRAN</sequence>
<evidence type="ECO:0000256" key="2">
    <source>
        <dbReference type="SAM" id="SignalP"/>
    </source>
</evidence>
<dbReference type="AlphaFoldDB" id="A0A511MFF1"/>